<keyword evidence="9 12" id="KW-0472">Membrane</keyword>
<evidence type="ECO:0000256" key="11">
    <source>
        <dbReference type="ARBA" id="ARBA00023180"/>
    </source>
</evidence>
<dbReference type="PANTHER" id="PTHR48063">
    <property type="entry name" value="LRR RECEPTOR-LIKE KINASE"/>
    <property type="match status" value="1"/>
</dbReference>
<keyword evidence="6 13" id="KW-0732">Signal</keyword>
<comment type="similarity">
    <text evidence="2">Belongs to the RLP family.</text>
</comment>
<dbReference type="InterPro" id="IPR001611">
    <property type="entry name" value="Leu-rich_rpt"/>
</dbReference>
<evidence type="ECO:0000256" key="6">
    <source>
        <dbReference type="ARBA" id="ARBA00022729"/>
    </source>
</evidence>
<dbReference type="PANTHER" id="PTHR48063:SF97">
    <property type="entry name" value="DISEASE RESISTANCE FAMILY PROTEIN _ LRR FAMILY PROTEIN"/>
    <property type="match status" value="1"/>
</dbReference>
<evidence type="ECO:0000256" key="3">
    <source>
        <dbReference type="ARBA" id="ARBA00022475"/>
    </source>
</evidence>
<sequence length="1014" mass="112745">MDFSFEINSMSNLTMLFLLLSMFASSPLGIIKLSSCSEVHTNVKCIHTEREALLSFKKGLTDPSGRLSSWVSEDCCQWRGIECNNKSYHVTKLDLRNAGLGGKINASLIHLKYLNYLDLSANDFIGIQIPEFFGMLENLIYLNLSYASFSGRIPPHLGNLSSLIPLDLKDNGYLYPNLDYFSPLSSRNMDWLSSLSSLKYLDMTGVNFSGVGADWLQAVNTLPSLLELHLYSCELESLPLSLPFVNFTSLSVLDLSDNQFNSSIPRWLFNLTSLTKLDLGDNALQGTIPYDFVNLRNIEDLDLGGNQKIRGQLPSFFGIFCKLKTLDLSGNNFSGSIDSLLGNFSTSMNNSMESLDLSFNRLAGKIPDSLGRLGSLTNLNLHFNSFSGSIPSSIGNLSSLQLFSLYNNEMNGTIPESLGQLSKLVSLQLDMNSWEGVITEAHLMNLTRLEYFAVTIDKNQSLIFNVTYDWVPPFKLKNLELAGCLIGSKFPIWLQVQTELTEVTLRNVGISGAIPEDWFSKISSQLTSLDLSNNQISGKFPQHLVFPNVTYFDLSYNRFKGPIPLCFKNVVQLYLESNLFSSPIPSNIGDLMPKLQILDLSKNHLFGTIPLSIPKIEVLEILSLGKNQLSGELPHHWNDSQFLKVVDIAYNNLSGKIPNSMGFLNSLEVLVLSNNNLYGEIPSSLRNCSLRSIDLGGNYLSGNLPSWIGSHVLMLRLRSNLFSGIIPRQWCNLPSLHILDLAQNNLYGGIPVCLDNLTALIYGYNNSYFGVLDYQEETILVTKGQELLYGRILEFVSSIDLSGNHLAGEIPNELSRLIELGTVNLSNNHLTGNIPQDIGNLWRLETLDLSKNSLSGPIPKSLSSLTFLAHLNLSFNNLVGKIPSGSQLQTLNDASIYKGNPSLCGSPLPTKCPGDETFDGPTITSSSVDDKQDGDDYERLWFYVSIGLGFVVGFWSVCGTLIVKKSWRHWFFQFCDDIKDRISLIIALKVVHLKRKFGLEKLKSVDGKTFSVRN</sequence>
<keyword evidence="8 12" id="KW-1133">Transmembrane helix</keyword>
<evidence type="ECO:0000256" key="5">
    <source>
        <dbReference type="ARBA" id="ARBA00022692"/>
    </source>
</evidence>
<feature type="domain" description="Leucine-rich repeat-containing N-terminal plant-type" evidence="14">
    <location>
        <begin position="48"/>
        <end position="84"/>
    </location>
</feature>
<proteinExistence type="inferred from homology"/>
<dbReference type="FunFam" id="3.80.10.10:FF:000299">
    <property type="entry name" value="Piriformospora indica-insensitive protein 2"/>
    <property type="match status" value="1"/>
</dbReference>
<organism evidence="16 17">
    <name type="scientific">Quercus lobata</name>
    <name type="common">Valley oak</name>
    <dbReference type="NCBI Taxonomy" id="97700"/>
    <lineage>
        <taxon>Eukaryota</taxon>
        <taxon>Viridiplantae</taxon>
        <taxon>Streptophyta</taxon>
        <taxon>Embryophyta</taxon>
        <taxon>Tracheophyta</taxon>
        <taxon>Spermatophyta</taxon>
        <taxon>Magnoliopsida</taxon>
        <taxon>eudicotyledons</taxon>
        <taxon>Gunneridae</taxon>
        <taxon>Pentapetalae</taxon>
        <taxon>rosids</taxon>
        <taxon>fabids</taxon>
        <taxon>Fagales</taxon>
        <taxon>Fagaceae</taxon>
        <taxon>Quercus</taxon>
    </lineage>
</organism>
<keyword evidence="11" id="KW-0325">Glycoprotein</keyword>
<comment type="subcellular location">
    <subcellularLocation>
        <location evidence="1">Cell membrane</location>
        <topology evidence="1">Single-pass type I membrane protein</topology>
    </subcellularLocation>
</comment>
<dbReference type="SMART" id="SM00369">
    <property type="entry name" value="LRR_TYP"/>
    <property type="match status" value="9"/>
</dbReference>
<dbReference type="InParanoid" id="A0A7N2LPR6"/>
<evidence type="ECO:0008006" key="18">
    <source>
        <dbReference type="Google" id="ProtNLM"/>
    </source>
</evidence>
<dbReference type="InterPro" id="IPR003591">
    <property type="entry name" value="Leu-rich_rpt_typical-subtyp"/>
</dbReference>
<feature type="transmembrane region" description="Helical" evidence="12">
    <location>
        <begin position="940"/>
        <end position="963"/>
    </location>
</feature>
<keyword evidence="4" id="KW-0433">Leucine-rich repeat</keyword>
<evidence type="ECO:0000256" key="8">
    <source>
        <dbReference type="ARBA" id="ARBA00022989"/>
    </source>
</evidence>
<dbReference type="FunFam" id="3.80.10.10:FF:000649">
    <property type="entry name" value="Leucine Rich Repeat family protein"/>
    <property type="match status" value="1"/>
</dbReference>
<reference evidence="16 17" key="1">
    <citation type="journal article" date="2016" name="G3 (Bethesda)">
        <title>First Draft Assembly and Annotation of the Genome of a California Endemic Oak Quercus lobata Nee (Fagaceae).</title>
        <authorList>
            <person name="Sork V.L."/>
            <person name="Fitz-Gibbon S.T."/>
            <person name="Puiu D."/>
            <person name="Crepeau M."/>
            <person name="Gugger P.F."/>
            <person name="Sherman R."/>
            <person name="Stevens K."/>
            <person name="Langley C.H."/>
            <person name="Pellegrini M."/>
            <person name="Salzberg S.L."/>
        </authorList>
    </citation>
    <scope>NUCLEOTIDE SEQUENCE [LARGE SCALE GENOMIC DNA]</scope>
    <source>
        <strain evidence="16 17">cv. SW786</strain>
    </source>
</reference>
<evidence type="ECO:0000256" key="7">
    <source>
        <dbReference type="ARBA" id="ARBA00022737"/>
    </source>
</evidence>
<reference evidence="16" key="2">
    <citation type="submission" date="2021-01" db="UniProtKB">
        <authorList>
            <consortium name="EnsemblPlants"/>
        </authorList>
    </citation>
    <scope>IDENTIFICATION</scope>
</reference>
<feature type="domain" description="Disease resistance R13L4/SHOC-2-like LRR" evidence="15">
    <location>
        <begin position="352"/>
        <end position="568"/>
    </location>
</feature>
<keyword evidence="5 12" id="KW-0812">Transmembrane</keyword>
<dbReference type="Gramene" id="QL05p023979:mrna">
    <property type="protein sequence ID" value="QL05p023979:mrna:CDS:2"/>
    <property type="gene ID" value="QL05p023979"/>
</dbReference>
<dbReference type="Gene3D" id="3.80.10.10">
    <property type="entry name" value="Ribonuclease Inhibitor"/>
    <property type="match status" value="3"/>
</dbReference>
<protein>
    <recommendedName>
        <fullName evidence="18">Leucine-rich repeat-containing N-terminal plant-type domain-containing protein</fullName>
    </recommendedName>
</protein>
<name>A0A7N2LPR6_QUELO</name>
<dbReference type="FunCoup" id="A0A7N2LPR6">
    <property type="interactions" value="576"/>
</dbReference>
<accession>A0A7N2LPR6</accession>
<dbReference type="PRINTS" id="PR00019">
    <property type="entry name" value="LEURICHRPT"/>
</dbReference>
<dbReference type="OMA" id="YNNEMNG"/>
<dbReference type="Pfam" id="PF00560">
    <property type="entry name" value="LRR_1"/>
    <property type="match status" value="8"/>
</dbReference>
<dbReference type="InterPro" id="IPR013210">
    <property type="entry name" value="LRR_N_plant-typ"/>
</dbReference>
<dbReference type="SUPFAM" id="SSF52058">
    <property type="entry name" value="L domain-like"/>
    <property type="match status" value="3"/>
</dbReference>
<evidence type="ECO:0000256" key="13">
    <source>
        <dbReference type="SAM" id="SignalP"/>
    </source>
</evidence>
<dbReference type="GO" id="GO:0005886">
    <property type="term" value="C:plasma membrane"/>
    <property type="evidence" value="ECO:0007669"/>
    <property type="project" value="UniProtKB-SubCell"/>
</dbReference>
<dbReference type="FunFam" id="3.80.10.10:FF:000095">
    <property type="entry name" value="LRR receptor-like serine/threonine-protein kinase GSO1"/>
    <property type="match status" value="1"/>
</dbReference>
<keyword evidence="7" id="KW-0677">Repeat</keyword>
<dbReference type="SUPFAM" id="SSF52047">
    <property type="entry name" value="RNI-like"/>
    <property type="match status" value="1"/>
</dbReference>
<evidence type="ECO:0000256" key="2">
    <source>
        <dbReference type="ARBA" id="ARBA00009592"/>
    </source>
</evidence>
<dbReference type="Pfam" id="PF23598">
    <property type="entry name" value="LRR_14"/>
    <property type="match status" value="1"/>
</dbReference>
<keyword evidence="17" id="KW-1185">Reference proteome</keyword>
<feature type="chain" id="PRO_5029690403" description="Leucine-rich repeat-containing N-terminal plant-type domain-containing protein" evidence="13">
    <location>
        <begin position="30"/>
        <end position="1014"/>
    </location>
</feature>
<evidence type="ECO:0000256" key="10">
    <source>
        <dbReference type="ARBA" id="ARBA00023170"/>
    </source>
</evidence>
<evidence type="ECO:0000313" key="16">
    <source>
        <dbReference type="EnsemblPlants" id="QL05p023979:mrna:CDS:2"/>
    </source>
</evidence>
<evidence type="ECO:0000259" key="15">
    <source>
        <dbReference type="Pfam" id="PF23598"/>
    </source>
</evidence>
<dbReference type="Pfam" id="PF13855">
    <property type="entry name" value="LRR_8"/>
    <property type="match status" value="2"/>
</dbReference>
<feature type="signal peptide" evidence="13">
    <location>
        <begin position="1"/>
        <end position="29"/>
    </location>
</feature>
<dbReference type="Pfam" id="PF08263">
    <property type="entry name" value="LRRNT_2"/>
    <property type="match status" value="1"/>
</dbReference>
<dbReference type="FunFam" id="3.80.10.10:FF:000129">
    <property type="entry name" value="Leucine-rich repeat receptor-like kinase"/>
    <property type="match status" value="1"/>
</dbReference>
<evidence type="ECO:0000256" key="4">
    <source>
        <dbReference type="ARBA" id="ARBA00022614"/>
    </source>
</evidence>
<dbReference type="Proteomes" id="UP000594261">
    <property type="component" value="Chromosome 5"/>
</dbReference>
<keyword evidence="3" id="KW-1003">Cell membrane</keyword>
<dbReference type="EMBL" id="LRBV02000005">
    <property type="status" value="NOT_ANNOTATED_CDS"/>
    <property type="molecule type" value="Genomic_DNA"/>
</dbReference>
<evidence type="ECO:0000256" key="1">
    <source>
        <dbReference type="ARBA" id="ARBA00004251"/>
    </source>
</evidence>
<dbReference type="InterPro" id="IPR046956">
    <property type="entry name" value="RLP23-like"/>
</dbReference>
<keyword evidence="10" id="KW-0675">Receptor</keyword>
<dbReference type="AlphaFoldDB" id="A0A7N2LPR6"/>
<evidence type="ECO:0000313" key="17">
    <source>
        <dbReference type="Proteomes" id="UP000594261"/>
    </source>
</evidence>
<dbReference type="FunFam" id="3.80.10.10:FF:000111">
    <property type="entry name" value="LRR receptor-like serine/threonine-protein kinase ERECTA"/>
    <property type="match status" value="1"/>
</dbReference>
<evidence type="ECO:0000256" key="9">
    <source>
        <dbReference type="ARBA" id="ARBA00023136"/>
    </source>
</evidence>
<evidence type="ECO:0000259" key="14">
    <source>
        <dbReference type="Pfam" id="PF08263"/>
    </source>
</evidence>
<evidence type="ECO:0000256" key="12">
    <source>
        <dbReference type="SAM" id="Phobius"/>
    </source>
</evidence>
<dbReference type="EnsemblPlants" id="QL05p023979:mrna">
    <property type="protein sequence ID" value="QL05p023979:mrna:CDS:2"/>
    <property type="gene ID" value="QL05p023979"/>
</dbReference>
<dbReference type="InterPro" id="IPR055414">
    <property type="entry name" value="LRR_R13L4/SHOC2-like"/>
</dbReference>
<dbReference type="InterPro" id="IPR032675">
    <property type="entry name" value="LRR_dom_sf"/>
</dbReference>